<feature type="coiled-coil region" evidence="1">
    <location>
        <begin position="470"/>
        <end position="656"/>
    </location>
</feature>
<proteinExistence type="predicted"/>
<feature type="compositionally biased region" description="Low complexity" evidence="2">
    <location>
        <begin position="163"/>
        <end position="177"/>
    </location>
</feature>
<keyword evidence="4" id="KW-1185">Reference proteome</keyword>
<feature type="coiled-coil region" evidence="1">
    <location>
        <begin position="387"/>
        <end position="425"/>
    </location>
</feature>
<dbReference type="OMA" id="HTINEEI"/>
<feature type="compositionally biased region" description="Low complexity" evidence="2">
    <location>
        <begin position="56"/>
        <end position="70"/>
    </location>
</feature>
<feature type="compositionally biased region" description="Low complexity" evidence="2">
    <location>
        <begin position="723"/>
        <end position="743"/>
    </location>
</feature>
<dbReference type="Proteomes" id="UP000039865">
    <property type="component" value="Unassembled WGS sequence"/>
</dbReference>
<accession>A0A077ZZS8</accession>
<keyword evidence="1" id="KW-0175">Coiled coil</keyword>
<feature type="region of interest" description="Disordered" evidence="2">
    <location>
        <begin position="312"/>
        <end position="386"/>
    </location>
</feature>
<gene>
    <name evidence="3" type="primary">Contig1959.g2122</name>
    <name evidence="3" type="ORF">STYLEM_3020</name>
</gene>
<feature type="compositionally biased region" description="Basic and acidic residues" evidence="2">
    <location>
        <begin position="184"/>
        <end position="195"/>
    </location>
</feature>
<evidence type="ECO:0000313" key="4">
    <source>
        <dbReference type="Proteomes" id="UP000039865"/>
    </source>
</evidence>
<feature type="compositionally biased region" description="Polar residues" evidence="2">
    <location>
        <begin position="107"/>
        <end position="119"/>
    </location>
</feature>
<evidence type="ECO:0008006" key="5">
    <source>
        <dbReference type="Google" id="ProtNLM"/>
    </source>
</evidence>
<feature type="compositionally biased region" description="Low complexity" evidence="2">
    <location>
        <begin position="221"/>
        <end position="241"/>
    </location>
</feature>
<feature type="region of interest" description="Disordered" evidence="2">
    <location>
        <begin position="1"/>
        <end position="27"/>
    </location>
</feature>
<feature type="compositionally biased region" description="Low complexity" evidence="2">
    <location>
        <begin position="337"/>
        <end position="351"/>
    </location>
</feature>
<feature type="region of interest" description="Disordered" evidence="2">
    <location>
        <begin position="931"/>
        <end position="976"/>
    </location>
</feature>
<reference evidence="3 4" key="1">
    <citation type="submission" date="2014-06" db="EMBL/GenBank/DDBJ databases">
        <authorList>
            <person name="Swart Estienne"/>
        </authorList>
    </citation>
    <scope>NUCLEOTIDE SEQUENCE [LARGE SCALE GENOMIC DNA]</scope>
    <source>
        <strain evidence="3 4">130c</strain>
    </source>
</reference>
<feature type="compositionally biased region" description="Polar residues" evidence="2">
    <location>
        <begin position="782"/>
        <end position="793"/>
    </location>
</feature>
<feature type="region of interest" description="Disordered" evidence="2">
    <location>
        <begin position="221"/>
        <end position="299"/>
    </location>
</feature>
<protein>
    <recommendedName>
        <fullName evidence="5">Lebercilin domain-containing protein</fullName>
    </recommendedName>
</protein>
<sequence>MFDDEYVDNDFLDDDYGESLKPQNKAQDQRLLANLNRLPTIGQKSGLFEDEIQPRSTSTKNKNSKLSNNKPILPPTQKANFKLDQDSEDDIDLGSDEDDEDFGDNLYFNQKSKPSININQEHKKSNLPSAPQEKEKILPSITKSNATQIKVIDHQNSQNRGANSNSKLSNHNLNNDSASSAQIKDQKYMQSDTRKYNPLNLNSYEQLSEDEFYNNESLNASKQIKSAKQQQQQIQQPQVKPSLNINSNKNASQESQSSVSKQSTQKQPIQMIDHASDSLTHGGDDEEPFKQNIKSQSNSIEGQKYLDDIKKLDPPQQFNNLNNTQSSKASNLDARRQQNSNSTINQSNQPSASAKISSRPPLNNPNNRQGASSLPATQNRDRDSDSVERMAQINEKLKQELLDVINKMEMQLKKFEEKRRAKIESELQTNTAMIDKNKKIKMGQNKFQRIKQEVQEMWAQLEHSYNIELINKLEDELKDKTNRLHQARSEIESVQKIEKEQNGALENLNRNKENSNKISNLSNQLRVQKDEYKRLKDLNLQDQKLMKQQHEQVMRLEEKCKKIQIMIKDSKNKNTTQRSNMPPMVTDLTKSRLEDEVKEMDEQRIKDEKRYKQQVGKLDQQLKQLNHELQILSIKLKEKDQEVKLNELKIRELKKQVPNTKLKPLNRKDGKVNMSVDTRLNDDFDSLIEEERAQSKRGDVSGRPKIQRRIIRDGSQKVMQKVNSAKNQINAQQQNKISSQSKSRANNRPQTITRQSSASDNKQGSKPAPKQFNIRNKKQVVRKNSNTSQVSQISKPNNDILAQLHEEDKRLNIVDQSDEIENQVNDDNDLEHHQVQAEKDDKLLHTINEEISHSQFDNFPSQMPKVKNMQGPLNKQDDIVEEEQIQDEINMGYDEDFEDPVGESRTEMHNLNLQESSIKNDFELQNKLASPSMISQKHSSEIGTGANDNITESQQDQQQNQKNVFAKPSFMMKKKR</sequence>
<feature type="region of interest" description="Disordered" evidence="2">
    <location>
        <begin position="154"/>
        <end position="195"/>
    </location>
</feature>
<feature type="region of interest" description="Disordered" evidence="2">
    <location>
        <begin position="692"/>
        <end position="793"/>
    </location>
</feature>
<feature type="compositionally biased region" description="Basic and acidic residues" evidence="2">
    <location>
        <begin position="692"/>
        <end position="702"/>
    </location>
</feature>
<feature type="compositionally biased region" description="Acidic residues" evidence="2">
    <location>
        <begin position="86"/>
        <end position="103"/>
    </location>
</feature>
<feature type="compositionally biased region" description="Polar residues" evidence="2">
    <location>
        <begin position="316"/>
        <end position="330"/>
    </location>
</feature>
<feature type="compositionally biased region" description="Acidic residues" evidence="2">
    <location>
        <begin position="1"/>
        <end position="17"/>
    </location>
</feature>
<evidence type="ECO:0000256" key="1">
    <source>
        <dbReference type="SAM" id="Coils"/>
    </source>
</evidence>
<dbReference type="InParanoid" id="A0A077ZZS8"/>
<organism evidence="3 4">
    <name type="scientific">Stylonychia lemnae</name>
    <name type="common">Ciliate</name>
    <dbReference type="NCBI Taxonomy" id="5949"/>
    <lineage>
        <taxon>Eukaryota</taxon>
        <taxon>Sar</taxon>
        <taxon>Alveolata</taxon>
        <taxon>Ciliophora</taxon>
        <taxon>Intramacronucleata</taxon>
        <taxon>Spirotrichea</taxon>
        <taxon>Stichotrichia</taxon>
        <taxon>Sporadotrichida</taxon>
        <taxon>Oxytrichidae</taxon>
        <taxon>Stylonychinae</taxon>
        <taxon>Stylonychia</taxon>
    </lineage>
</organism>
<name>A0A077ZZS8_STYLE</name>
<dbReference type="EMBL" id="CCKQ01002932">
    <property type="protein sequence ID" value="CDW74028.1"/>
    <property type="molecule type" value="Genomic_DNA"/>
</dbReference>
<feature type="compositionally biased region" description="Polar residues" evidence="2">
    <location>
        <begin position="744"/>
        <end position="764"/>
    </location>
</feature>
<feature type="region of interest" description="Disordered" evidence="2">
    <location>
        <begin position="39"/>
        <end position="134"/>
    </location>
</feature>
<dbReference type="OrthoDB" id="300160at2759"/>
<dbReference type="AlphaFoldDB" id="A0A077ZZS8"/>
<evidence type="ECO:0000313" key="3">
    <source>
        <dbReference type="EMBL" id="CDW74028.1"/>
    </source>
</evidence>
<feature type="compositionally biased region" description="Polar residues" evidence="2">
    <location>
        <begin position="368"/>
        <end position="378"/>
    </location>
</feature>
<evidence type="ECO:0000256" key="2">
    <source>
        <dbReference type="SAM" id="MobiDB-lite"/>
    </source>
</evidence>
<feature type="compositionally biased region" description="Low complexity" evidence="2">
    <location>
        <begin position="252"/>
        <end position="267"/>
    </location>
</feature>